<name>A0A4V2KDB9_9GAMM</name>
<keyword evidence="1" id="KW-0227">DNA damage</keyword>
<dbReference type="EMBL" id="QJUP01000005">
    <property type="protein sequence ID" value="TBU98397.1"/>
    <property type="molecule type" value="Genomic_DNA"/>
</dbReference>
<evidence type="ECO:0000259" key="2">
    <source>
        <dbReference type="Pfam" id="PF01035"/>
    </source>
</evidence>
<dbReference type="Proteomes" id="UP000292639">
    <property type="component" value="Unassembled WGS sequence"/>
</dbReference>
<dbReference type="Pfam" id="PF01035">
    <property type="entry name" value="DNA_binding_1"/>
    <property type="match status" value="1"/>
</dbReference>
<evidence type="ECO:0000313" key="3">
    <source>
        <dbReference type="EMBL" id="TBU98397.1"/>
    </source>
</evidence>
<accession>A0A4V2KDB9</accession>
<evidence type="ECO:0000256" key="1">
    <source>
        <dbReference type="ARBA" id="ARBA00022763"/>
    </source>
</evidence>
<sequence length="116" mass="12564">MPPEPTSNDTQDPRRSAVYLVLAQVPHGHVVSYGQVAAMAGLGRAARWVGRLLARLPDDSGLPWHRVIAASGRLSLPEGSASGQEQRARLRAEGIGIHNGKVDMRRHGWHLPEHSG</sequence>
<proteinExistence type="predicted"/>
<dbReference type="Gene3D" id="1.10.10.10">
    <property type="entry name" value="Winged helix-like DNA-binding domain superfamily/Winged helix DNA-binding domain"/>
    <property type="match status" value="1"/>
</dbReference>
<dbReference type="OrthoDB" id="9132167at2"/>
<dbReference type="PANTHER" id="PTHR42942">
    <property type="entry name" value="6-O-METHYLGUANINE DNA METHYLTRANSFERASE"/>
    <property type="match status" value="1"/>
</dbReference>
<dbReference type="InterPro" id="IPR014048">
    <property type="entry name" value="MethylDNA_cys_MeTrfase_DNA-bd"/>
</dbReference>
<gene>
    <name evidence="3" type="ORF">DNJ96_06340</name>
</gene>
<feature type="domain" description="Methylated-DNA-[protein]-cysteine S-methyltransferase DNA binding" evidence="2">
    <location>
        <begin position="15"/>
        <end position="95"/>
    </location>
</feature>
<protein>
    <submittedName>
        <fullName evidence="3">DNA base-flipping protein YbaZ</fullName>
    </submittedName>
</protein>
<dbReference type="RefSeq" id="WP_131186113.1">
    <property type="nucleotide sequence ID" value="NZ_QJUO01000047.1"/>
</dbReference>
<dbReference type="InterPro" id="IPR052520">
    <property type="entry name" value="ATL_DNA_repair"/>
</dbReference>
<keyword evidence="4" id="KW-1185">Reference proteome</keyword>
<reference evidence="3 4" key="1">
    <citation type="submission" date="2018-06" db="EMBL/GenBank/DDBJ databases">
        <title>Three novel Pseudomonas species isolated from symptomatic oak.</title>
        <authorList>
            <person name="Bueno-Gonzalez V."/>
            <person name="Brady C."/>
        </authorList>
    </citation>
    <scope>NUCLEOTIDE SEQUENCE [LARGE SCALE GENOMIC DNA]</scope>
    <source>
        <strain evidence="3 4">P17C</strain>
    </source>
</reference>
<dbReference type="InterPro" id="IPR036388">
    <property type="entry name" value="WH-like_DNA-bd_sf"/>
</dbReference>
<dbReference type="GO" id="GO:0003824">
    <property type="term" value="F:catalytic activity"/>
    <property type="evidence" value="ECO:0007669"/>
    <property type="project" value="InterPro"/>
</dbReference>
<dbReference type="GO" id="GO:0006281">
    <property type="term" value="P:DNA repair"/>
    <property type="evidence" value="ECO:0007669"/>
    <property type="project" value="InterPro"/>
</dbReference>
<dbReference type="CDD" id="cd06445">
    <property type="entry name" value="ATase"/>
    <property type="match status" value="1"/>
</dbReference>
<evidence type="ECO:0000313" key="4">
    <source>
        <dbReference type="Proteomes" id="UP000292639"/>
    </source>
</evidence>
<dbReference type="PANTHER" id="PTHR42942:SF1">
    <property type="entry name" value="ALKYLTRANSFERASE-LIKE PROTEIN 1"/>
    <property type="match status" value="1"/>
</dbReference>
<organism evidence="3 4">
    <name type="scientific">Stutzerimonas kirkiae</name>
    <dbReference type="NCBI Taxonomy" id="2211392"/>
    <lineage>
        <taxon>Bacteria</taxon>
        <taxon>Pseudomonadati</taxon>
        <taxon>Pseudomonadota</taxon>
        <taxon>Gammaproteobacteria</taxon>
        <taxon>Pseudomonadales</taxon>
        <taxon>Pseudomonadaceae</taxon>
        <taxon>Stutzerimonas</taxon>
    </lineage>
</organism>
<comment type="caution">
    <text evidence="3">The sequence shown here is derived from an EMBL/GenBank/DDBJ whole genome shotgun (WGS) entry which is preliminary data.</text>
</comment>
<dbReference type="AlphaFoldDB" id="A0A4V2KDB9"/>
<dbReference type="InterPro" id="IPR036217">
    <property type="entry name" value="MethylDNA_cys_MeTrfase_DNAb"/>
</dbReference>
<dbReference type="SUPFAM" id="SSF46767">
    <property type="entry name" value="Methylated DNA-protein cysteine methyltransferase, C-terminal domain"/>
    <property type="match status" value="1"/>
</dbReference>